<feature type="domain" description="Apea-like HEPN" evidence="1">
    <location>
        <begin position="296"/>
        <end position="395"/>
    </location>
</feature>
<dbReference type="Pfam" id="PF18862">
    <property type="entry name" value="ApeA_NTD1"/>
    <property type="match status" value="1"/>
</dbReference>
<sequence>MNDEFQLKGEFYLPSNKDSKVFGTLNYSESQGTYLDLFGSFNNSEDEEEIIWGELENGKIVTLYNSFIVHKKYGSTDLDKYYCNFIFLYVFFNSKKDIQFNKVSVCYSHLDEWLNIRAFKIEPIPKVKYGYRIEYILPSTIEYQVGKLNIAFSFSANGPSRNFVQKEAKISQTAYVVFKTGKKRQFDKISDDINHFSNFLSLATQRPIYYKELIGYLNIGKKNNLQKCKILLKKTSRKEEKQILPPNMLLPYKRIEDRFQSFISNWYRNKKKLETTLIPHMSVYRDITLYESDKFLNLTRALEAFHRDFIHKNSINKTRYIESIRSLSYSYNWLLKIKSIPAFSTKMLKYRNDLTHSNPLQTELMKKYLSLFNISEKLKIINTCLIFHEMGISRKELKNLLEDTGLYVHLKHNLK</sequence>
<proteinExistence type="predicted"/>
<dbReference type="AlphaFoldDB" id="A0A5B7WZB0"/>
<dbReference type="Pfam" id="PF18739">
    <property type="entry name" value="HEPN_Apea"/>
    <property type="match status" value="1"/>
</dbReference>
<name>A0A5B7WZB0_9FLAO</name>
<dbReference type="RefSeq" id="WP_139064975.1">
    <property type="nucleotide sequence ID" value="NZ_CP040812.1"/>
</dbReference>
<organism evidence="3 4">
    <name type="scientific">Antarcticibacterium flavum</name>
    <dbReference type="NCBI Taxonomy" id="2058175"/>
    <lineage>
        <taxon>Bacteria</taxon>
        <taxon>Pseudomonadati</taxon>
        <taxon>Bacteroidota</taxon>
        <taxon>Flavobacteriia</taxon>
        <taxon>Flavobacteriales</taxon>
        <taxon>Flavobacteriaceae</taxon>
        <taxon>Antarcticibacterium</taxon>
    </lineage>
</organism>
<protein>
    <submittedName>
        <fullName evidence="3">Uncharacterized protein</fullName>
    </submittedName>
</protein>
<dbReference type="KEGG" id="afla:FHG64_02785"/>
<reference evidence="3 4" key="1">
    <citation type="submission" date="2019-06" db="EMBL/GenBank/DDBJ databases">
        <title>Complete genome sequence of Antarcticibacterium flavum KCTC 52984T from an Antarctic marine sediment.</title>
        <authorList>
            <person name="Lee Y.M."/>
            <person name="Shin S.C."/>
        </authorList>
    </citation>
    <scope>NUCLEOTIDE SEQUENCE [LARGE SCALE GENOMIC DNA]</scope>
    <source>
        <strain evidence="3 4">KCTC 52984</strain>
    </source>
</reference>
<evidence type="ECO:0000313" key="4">
    <source>
        <dbReference type="Proteomes" id="UP000309016"/>
    </source>
</evidence>
<keyword evidence="4" id="KW-1185">Reference proteome</keyword>
<gene>
    <name evidence="3" type="ORF">FHG64_02785</name>
</gene>
<evidence type="ECO:0000259" key="1">
    <source>
        <dbReference type="Pfam" id="PF18739"/>
    </source>
</evidence>
<evidence type="ECO:0000313" key="3">
    <source>
        <dbReference type="EMBL" id="QCY68400.1"/>
    </source>
</evidence>
<feature type="domain" description="ApeA N-terminal" evidence="2">
    <location>
        <begin position="8"/>
        <end position="266"/>
    </location>
</feature>
<evidence type="ECO:0000259" key="2">
    <source>
        <dbReference type="Pfam" id="PF18862"/>
    </source>
</evidence>
<dbReference type="InterPro" id="IPR041223">
    <property type="entry name" value="ApeA_NTD"/>
</dbReference>
<dbReference type="Proteomes" id="UP000309016">
    <property type="component" value="Chromosome"/>
</dbReference>
<dbReference type="EMBL" id="CP040812">
    <property type="protein sequence ID" value="QCY68400.1"/>
    <property type="molecule type" value="Genomic_DNA"/>
</dbReference>
<dbReference type="OrthoDB" id="1351641at2"/>
<accession>A0A5B7WZB0</accession>
<dbReference type="InterPro" id="IPR041229">
    <property type="entry name" value="HEPN_Apea"/>
</dbReference>